<proteinExistence type="predicted"/>
<accession>A0A162DAU2</accession>
<name>A0A162DAU2_9CRUS</name>
<sequence>MIIFSNRNDWTAFPSGHHIACRRLKKEGVAPTKKFESRHKEGLNQDVSFERTSSVSGGMSLFACSHLATNKKPRFFTYLKQTRQVTRKRMKYSMFHSRLG</sequence>
<gene>
    <name evidence="1" type="ORF">APZ42_026561</name>
</gene>
<keyword evidence="2" id="KW-1185">Reference proteome</keyword>
<organism evidence="1 2">
    <name type="scientific">Daphnia magna</name>
    <dbReference type="NCBI Taxonomy" id="35525"/>
    <lineage>
        <taxon>Eukaryota</taxon>
        <taxon>Metazoa</taxon>
        <taxon>Ecdysozoa</taxon>
        <taxon>Arthropoda</taxon>
        <taxon>Crustacea</taxon>
        <taxon>Branchiopoda</taxon>
        <taxon>Diplostraca</taxon>
        <taxon>Cladocera</taxon>
        <taxon>Anomopoda</taxon>
        <taxon>Daphniidae</taxon>
        <taxon>Daphnia</taxon>
    </lineage>
</organism>
<comment type="caution">
    <text evidence="1">The sequence shown here is derived from an EMBL/GenBank/DDBJ whole genome shotgun (WGS) entry which is preliminary data.</text>
</comment>
<evidence type="ECO:0000313" key="1">
    <source>
        <dbReference type="EMBL" id="KZS09264.1"/>
    </source>
</evidence>
<dbReference type="EMBL" id="LRGB01002081">
    <property type="protein sequence ID" value="KZS09264.1"/>
    <property type="molecule type" value="Genomic_DNA"/>
</dbReference>
<evidence type="ECO:0000313" key="2">
    <source>
        <dbReference type="Proteomes" id="UP000076858"/>
    </source>
</evidence>
<protein>
    <submittedName>
        <fullName evidence="1">Uncharacterized protein</fullName>
    </submittedName>
</protein>
<dbReference type="Proteomes" id="UP000076858">
    <property type="component" value="Unassembled WGS sequence"/>
</dbReference>
<reference evidence="1 2" key="1">
    <citation type="submission" date="2016-03" db="EMBL/GenBank/DDBJ databases">
        <title>EvidentialGene: Evidence-directed Construction of Genes on Genomes.</title>
        <authorList>
            <person name="Gilbert D.G."/>
            <person name="Choi J.-H."/>
            <person name="Mockaitis K."/>
            <person name="Colbourne J."/>
            <person name="Pfrender M."/>
        </authorList>
    </citation>
    <scope>NUCLEOTIDE SEQUENCE [LARGE SCALE GENOMIC DNA]</scope>
    <source>
        <strain evidence="1 2">Xinb3</strain>
        <tissue evidence="1">Complete organism</tissue>
    </source>
</reference>
<dbReference type="AlphaFoldDB" id="A0A162DAU2"/>